<keyword evidence="1" id="KW-0134">Cell wall</keyword>
<evidence type="ECO:0000256" key="5">
    <source>
        <dbReference type="SAM" id="MobiDB-lite"/>
    </source>
</evidence>
<keyword evidence="6" id="KW-0472">Membrane</keyword>
<feature type="compositionally biased region" description="Polar residues" evidence="5">
    <location>
        <begin position="1142"/>
        <end position="1167"/>
    </location>
</feature>
<evidence type="ECO:0000313" key="9">
    <source>
        <dbReference type="Proteomes" id="UP000763447"/>
    </source>
</evidence>
<proteinExistence type="predicted"/>
<feature type="compositionally biased region" description="Low complexity" evidence="5">
    <location>
        <begin position="75"/>
        <end position="91"/>
    </location>
</feature>
<reference evidence="8 9" key="1">
    <citation type="submission" date="2020-04" db="EMBL/GenBank/DDBJ databases">
        <title>A novel species of genus Lactobacillus that was isolated from fermented food Zha-chili.</title>
        <authorList>
            <person name="Zhang Z."/>
        </authorList>
    </citation>
    <scope>NUCLEOTIDE SEQUENCE [LARGE SCALE GENOMIC DNA]</scope>
    <source>
        <strain evidence="9">HBUAS51383</strain>
    </source>
</reference>
<keyword evidence="6" id="KW-0812">Transmembrane</keyword>
<evidence type="ECO:0000313" key="8">
    <source>
        <dbReference type="EMBL" id="NLR19127.1"/>
    </source>
</evidence>
<sequence>MDKKIHYKLYKAGKFWVSAALMSVSIIGAMVITQPTLAKADSIPQTSQEVSQTATEGTNQDATNSSAVESDSDVSTSATQQAASSNTAEANKAVTLSQNSAIETSENESASQPATEAKQAVAAASEHPVDVTDTAPVSVKTEAAQSETQIGGNAVFSVDVNITGIKTELNNAKLVVGLPTGTKPADTLDHYAINDVTPVADVDTNSLTYDFGTINSGIHQIVIYNLNTDKTILKKDDELKFTTVLTADDQTTVTGEAATKITATDATSETSIASTITGPDGTVKKYAASGDNIDWSIAGQVYTAQAGVELLDPDTPLTLTYTVDKNLIFKDVTNGSGIELPAPNIVTNADGSTTLTWTFKPGTLAEQAAQNIKYGVKVSTQVKPDTLSFTTVTNVPELSYTTITGTKVDKKANLPAASVLVTNNNPESYTKVGSIFMMGQISTADGNGGYDTTQNVTTNLDPVVVAEDNPVLKWLDMANEGYLGILNQDTLHELYGDYNYYAIVQNINKGEVLQSIYLSPAKYLPNMTYYSDYGMQDLKVAPTVTLAVQYAGETSYQSLADNLAIDGSENVTRAEMIQMGLDPDKDIQRVWLYYHKDGQGELPTINAEDLTGDNAWTTNADGTQTSNLPAGSYAPLGIYEPVHFTTTVKPDFTGTLSHDFLPQFIVLKKNAAEEDYPAQFYFLQTADKDSGRIETNDRFGFLASTVEVTSEPKGTAQIVTASVLLDGKPVGSQLIAGEHQVTINAQLTSDSQSRLVTSDAFTSYTLLPKGVTLGTQDANGFINATLVDPDYQGTGQQLVKLVSSEQGYLNPGSTVSVGFNVDISSTADPTLTFGVTFMSPEKDIQVPTSVNEQNELAVLGTDAYDFDGNGDTTQATVSANAVYKLLKSSTVHVIGTVTNGSTMGITTDAYSGDTVTVSLLTKPDTDADLQNLSLVDWLPTPGDTGLTTSDSRGSTFTPSLTGPITLPSGWNDKVTVKYSTDLANGVDPSVATWQNADQISDWSKVSGFWIYLDPSAGITVPGGQQVITYKLAVPSKTEKGLVAYNTFYMSANQLSATEPQLVEIKTLGDKPENPENPGNPGNDTPPTNTPETPPTTTPETPPTTTPETPQNTEEPGQPGVVPEETQKVTPKQEVSEGEAKTTETFQKTGTESQTNNAKTTAALPQTNDTQSTFASLVGMLMVSILGAFGIKLRKRHE</sequence>
<dbReference type="RefSeq" id="WP_168925717.1">
    <property type="nucleotide sequence ID" value="NZ_JAAXLJ010000018.1"/>
</dbReference>
<keyword evidence="6" id="KW-1133">Transmembrane helix</keyword>
<dbReference type="InterPro" id="IPR022263">
    <property type="entry name" value="KxYKxGKxW"/>
</dbReference>
<dbReference type="NCBIfam" id="TIGR01167">
    <property type="entry name" value="LPXTG_anchor"/>
    <property type="match status" value="1"/>
</dbReference>
<feature type="compositionally biased region" description="Low complexity" evidence="5">
    <location>
        <begin position="1075"/>
        <end position="1086"/>
    </location>
</feature>
<dbReference type="EMBL" id="JAAXLJ010000018">
    <property type="protein sequence ID" value="NLR19127.1"/>
    <property type="molecule type" value="Genomic_DNA"/>
</dbReference>
<comment type="caution">
    <text evidence="8">The sequence shown here is derived from an EMBL/GenBank/DDBJ whole genome shotgun (WGS) entry which is preliminary data.</text>
</comment>
<evidence type="ECO:0000259" key="7">
    <source>
        <dbReference type="PROSITE" id="PS50847"/>
    </source>
</evidence>
<keyword evidence="9" id="KW-1185">Reference proteome</keyword>
<dbReference type="Proteomes" id="UP000763447">
    <property type="component" value="Unassembled WGS sequence"/>
</dbReference>
<dbReference type="InterPro" id="IPR019931">
    <property type="entry name" value="LPXTG_anchor"/>
</dbReference>
<feature type="region of interest" description="Disordered" evidence="5">
    <location>
        <begin position="43"/>
        <end position="132"/>
    </location>
</feature>
<feature type="region of interest" description="Disordered" evidence="5">
    <location>
        <begin position="1067"/>
        <end position="1167"/>
    </location>
</feature>
<feature type="compositionally biased region" description="Pro residues" evidence="5">
    <location>
        <begin position="1087"/>
        <end position="1104"/>
    </location>
</feature>
<feature type="domain" description="Gram-positive cocci surface proteins LPxTG" evidence="7">
    <location>
        <begin position="1163"/>
        <end position="1197"/>
    </location>
</feature>
<evidence type="ECO:0000256" key="1">
    <source>
        <dbReference type="ARBA" id="ARBA00022512"/>
    </source>
</evidence>
<evidence type="ECO:0000256" key="6">
    <source>
        <dbReference type="SAM" id="Phobius"/>
    </source>
</evidence>
<dbReference type="Pfam" id="PF19258">
    <property type="entry name" value="KxYKxGKxW_sig"/>
    <property type="match status" value="1"/>
</dbReference>
<dbReference type="NCBIfam" id="TIGR03715">
    <property type="entry name" value="KxYKxGKxW"/>
    <property type="match status" value="1"/>
</dbReference>
<accession>A0ABX1KYX6</accession>
<feature type="compositionally biased region" description="Polar residues" evidence="5">
    <location>
        <begin position="94"/>
        <end position="114"/>
    </location>
</feature>
<keyword evidence="3" id="KW-0732">Signal</keyword>
<evidence type="ECO:0000256" key="3">
    <source>
        <dbReference type="ARBA" id="ARBA00022729"/>
    </source>
</evidence>
<feature type="compositionally biased region" description="Polar residues" evidence="5">
    <location>
        <begin position="43"/>
        <end position="69"/>
    </location>
</feature>
<feature type="transmembrane region" description="Helical" evidence="6">
    <location>
        <begin position="12"/>
        <end position="32"/>
    </location>
</feature>
<name>A0ABX1KYX6_9LACO</name>
<organism evidence="8 9">
    <name type="scientific">Secundilactobacillus angelensis</name>
    <dbReference type="NCBI Taxonomy" id="2722706"/>
    <lineage>
        <taxon>Bacteria</taxon>
        <taxon>Bacillati</taxon>
        <taxon>Bacillota</taxon>
        <taxon>Bacilli</taxon>
        <taxon>Lactobacillales</taxon>
        <taxon>Lactobacillaceae</taxon>
        <taxon>Secundilactobacillus</taxon>
    </lineage>
</organism>
<evidence type="ECO:0000256" key="4">
    <source>
        <dbReference type="ARBA" id="ARBA00023088"/>
    </source>
</evidence>
<feature type="compositionally biased region" description="Low complexity" evidence="5">
    <location>
        <begin position="1105"/>
        <end position="1123"/>
    </location>
</feature>
<keyword evidence="4" id="KW-0572">Peptidoglycan-anchor</keyword>
<dbReference type="PROSITE" id="PS50847">
    <property type="entry name" value="GRAM_POS_ANCHORING"/>
    <property type="match status" value="1"/>
</dbReference>
<gene>
    <name evidence="8" type="ORF">HC026_09410</name>
</gene>
<evidence type="ECO:0000256" key="2">
    <source>
        <dbReference type="ARBA" id="ARBA00022525"/>
    </source>
</evidence>
<keyword evidence="2" id="KW-0964">Secreted</keyword>
<protein>
    <submittedName>
        <fullName evidence="8">KxYKxGKxW signal peptide domain-containing protein</fullName>
    </submittedName>
</protein>
<feature type="transmembrane region" description="Helical" evidence="6">
    <location>
        <begin position="1173"/>
        <end position="1192"/>
    </location>
</feature>